<evidence type="ECO:0000313" key="5">
    <source>
        <dbReference type="EMBL" id="KAF7725822.1"/>
    </source>
</evidence>
<reference evidence="5" key="1">
    <citation type="submission" date="2020-01" db="EMBL/GenBank/DDBJ databases">
        <title>Genome Sequencing of Three Apophysomyces-Like Fungal Strains Confirms a Novel Fungal Genus in the Mucoromycota with divergent Burkholderia-like Endosymbiotic Bacteria.</title>
        <authorList>
            <person name="Stajich J.E."/>
            <person name="Macias A.M."/>
            <person name="Carter-House D."/>
            <person name="Lovett B."/>
            <person name="Kasson L.R."/>
            <person name="Berry K."/>
            <person name="Grigoriev I."/>
            <person name="Chang Y."/>
            <person name="Spatafora J."/>
            <person name="Kasson M.T."/>
        </authorList>
    </citation>
    <scope>NUCLEOTIDE SEQUENCE</scope>
    <source>
        <strain evidence="5">NRRL A-21654</strain>
    </source>
</reference>
<dbReference type="GO" id="GO:0005634">
    <property type="term" value="C:nucleus"/>
    <property type="evidence" value="ECO:0007669"/>
    <property type="project" value="UniProtKB-SubCell"/>
</dbReference>
<dbReference type="InterPro" id="IPR055129">
    <property type="entry name" value="YEATS_dom"/>
</dbReference>
<accession>A0A8H7BRL0</accession>
<dbReference type="Gene3D" id="2.60.40.1970">
    <property type="entry name" value="YEATS domain"/>
    <property type="match status" value="1"/>
</dbReference>
<evidence type="ECO:0000259" key="4">
    <source>
        <dbReference type="PROSITE" id="PS51037"/>
    </source>
</evidence>
<name>A0A8H7BRL0_9FUNG</name>
<evidence type="ECO:0000313" key="6">
    <source>
        <dbReference type="Proteomes" id="UP000605846"/>
    </source>
</evidence>
<dbReference type="GO" id="GO:0000785">
    <property type="term" value="C:chromatin"/>
    <property type="evidence" value="ECO:0007669"/>
    <property type="project" value="UniProtKB-ARBA"/>
</dbReference>
<feature type="compositionally biased region" description="Polar residues" evidence="3">
    <location>
        <begin position="219"/>
        <end position="230"/>
    </location>
</feature>
<keyword evidence="6" id="KW-1185">Reference proteome</keyword>
<dbReference type="Pfam" id="PF03366">
    <property type="entry name" value="YEATS"/>
    <property type="match status" value="1"/>
</dbReference>
<feature type="compositionally biased region" description="Polar residues" evidence="3">
    <location>
        <begin position="181"/>
        <end position="192"/>
    </location>
</feature>
<dbReference type="AlphaFoldDB" id="A0A8H7BRL0"/>
<dbReference type="Pfam" id="PF17035">
    <property type="entry name" value="BET"/>
    <property type="match status" value="1"/>
</dbReference>
<evidence type="ECO:0000256" key="2">
    <source>
        <dbReference type="PROSITE-ProRule" id="PRU00376"/>
    </source>
</evidence>
<comment type="caution">
    <text evidence="5">The sequence shown here is derived from an EMBL/GenBank/DDBJ whole genome shotgun (WGS) entry which is preliminary data.</text>
</comment>
<sequence>MTEVSQEIKITCQNSIIKGAAAKAIDGGHPWRNWKIKLVAVDGQRERKGKLSALLDHVEYFLHPTFENPHRVFAKEPFTLQEKGWGEFDMRIVLYFTNNLANPEVISFDLNFSQSNYSVVHKVVFENPSPELITLLATDILIDGDGSSSSSSSGSGGGNGKRHAASSDLGGSGKKRRPSVSEKTMTKRTLTSPPIPSPAHLMPGASNSPLAPSFYSGKTVHNPSQSTYSASPPPPTFNSPMPIIPTSPYDFPFARTPQGYPSDNYLSDLSDDGRRSAPGGTPGEREENVTNGYGEEKSSEGEHETGGDVMRTNSNNDVIVDDIYNENDLENVNPIHRMPLDAQTREAWGIPEGVEILELARQLSNMTGDQIEEFYAIVRQHMTDDMTIEDNDGELVLDLYSLGPRLLTRLWEYAGSLGATMDATDSSPALSNHLNGYGHSELFGND</sequence>
<dbReference type="CDD" id="cd16905">
    <property type="entry name" value="YEATS_Taf14_like"/>
    <property type="match status" value="1"/>
</dbReference>
<feature type="compositionally biased region" description="Pro residues" evidence="3">
    <location>
        <begin position="231"/>
        <end position="245"/>
    </location>
</feature>
<dbReference type="Proteomes" id="UP000605846">
    <property type="component" value="Unassembled WGS sequence"/>
</dbReference>
<feature type="compositionally biased region" description="Basic and acidic residues" evidence="3">
    <location>
        <begin position="283"/>
        <end position="306"/>
    </location>
</feature>
<dbReference type="GO" id="GO:0006355">
    <property type="term" value="P:regulation of DNA-templated transcription"/>
    <property type="evidence" value="ECO:0007669"/>
    <property type="project" value="InterPro"/>
</dbReference>
<comment type="subcellular location">
    <subcellularLocation>
        <location evidence="2">Nucleus</location>
    </subcellularLocation>
</comment>
<evidence type="ECO:0000256" key="3">
    <source>
        <dbReference type="SAM" id="MobiDB-lite"/>
    </source>
</evidence>
<organism evidence="5 6">
    <name type="scientific">Apophysomyces ossiformis</name>
    <dbReference type="NCBI Taxonomy" id="679940"/>
    <lineage>
        <taxon>Eukaryota</taxon>
        <taxon>Fungi</taxon>
        <taxon>Fungi incertae sedis</taxon>
        <taxon>Mucoromycota</taxon>
        <taxon>Mucoromycotina</taxon>
        <taxon>Mucoromycetes</taxon>
        <taxon>Mucorales</taxon>
        <taxon>Mucorineae</taxon>
        <taxon>Mucoraceae</taxon>
        <taxon>Apophysomyces</taxon>
    </lineage>
</organism>
<gene>
    <name evidence="5" type="ORF">EC973_009245</name>
</gene>
<dbReference type="EMBL" id="JABAYA010000089">
    <property type="protein sequence ID" value="KAF7725822.1"/>
    <property type="molecule type" value="Genomic_DNA"/>
</dbReference>
<protein>
    <recommendedName>
        <fullName evidence="4">YEATS domain-containing protein</fullName>
    </recommendedName>
</protein>
<dbReference type="PROSITE" id="PS51037">
    <property type="entry name" value="YEATS"/>
    <property type="match status" value="1"/>
</dbReference>
<dbReference type="PANTHER" id="PTHR23195">
    <property type="entry name" value="YEATS DOMAIN"/>
    <property type="match status" value="1"/>
</dbReference>
<dbReference type="InterPro" id="IPR027353">
    <property type="entry name" value="NET_dom"/>
</dbReference>
<proteinExistence type="predicted"/>
<dbReference type="InterPro" id="IPR005033">
    <property type="entry name" value="YEATS"/>
</dbReference>
<dbReference type="OrthoDB" id="1741717at2759"/>
<feature type="domain" description="YEATS" evidence="4">
    <location>
        <begin position="1"/>
        <end position="139"/>
    </location>
</feature>
<keyword evidence="1 2" id="KW-0539">Nucleus</keyword>
<evidence type="ECO:0000256" key="1">
    <source>
        <dbReference type="ARBA" id="ARBA00023242"/>
    </source>
</evidence>
<feature type="region of interest" description="Disordered" evidence="3">
    <location>
        <begin position="146"/>
        <end position="314"/>
    </location>
</feature>
<dbReference type="InterPro" id="IPR038704">
    <property type="entry name" value="YEAST_sf"/>
</dbReference>